<organism evidence="3">
    <name type="scientific">Minutocellus polymorphus</name>
    <dbReference type="NCBI Taxonomy" id="265543"/>
    <lineage>
        <taxon>Eukaryota</taxon>
        <taxon>Sar</taxon>
        <taxon>Stramenopiles</taxon>
        <taxon>Ochrophyta</taxon>
        <taxon>Bacillariophyta</taxon>
        <taxon>Mediophyceae</taxon>
        <taxon>Cymatosirophycidae</taxon>
        <taxon>Cymatosirales</taxon>
        <taxon>Cymatosiraceae</taxon>
        <taxon>Minutocellus</taxon>
    </lineage>
</organism>
<accession>A0A7S0B1D8</accession>
<feature type="transmembrane region" description="Helical" evidence="2">
    <location>
        <begin position="136"/>
        <end position="159"/>
    </location>
</feature>
<dbReference type="AlphaFoldDB" id="A0A7S0B1D8"/>
<gene>
    <name evidence="3" type="ORF">MPOL1434_LOCUS10755</name>
</gene>
<evidence type="ECO:0000256" key="2">
    <source>
        <dbReference type="SAM" id="Phobius"/>
    </source>
</evidence>
<dbReference type="EMBL" id="HBEJ01018460">
    <property type="protein sequence ID" value="CAD8379888.1"/>
    <property type="molecule type" value="Transcribed_RNA"/>
</dbReference>
<name>A0A7S0B1D8_9STRA</name>
<protein>
    <submittedName>
        <fullName evidence="3">Uncharacterized protein</fullName>
    </submittedName>
</protein>
<feature type="region of interest" description="Disordered" evidence="1">
    <location>
        <begin position="86"/>
        <end position="108"/>
    </location>
</feature>
<keyword evidence="2" id="KW-1133">Transmembrane helix</keyword>
<sequence>MAIQVLESICITYLPPPIPIHVEEGEFAYTITPGIIRQAIANRRMMLRHVLGDTWIASSGIDTEKEKEEEQKYYFPHDDESKLDAAAAAEAGLQEGGEGGGDGAYEDDDGDSSVVEFLGAFQVDEANDDSSEDSHIWSVVVTMLQATNLMMLWILTIIYI</sequence>
<feature type="compositionally biased region" description="Gly residues" evidence="1">
    <location>
        <begin position="94"/>
        <end position="103"/>
    </location>
</feature>
<reference evidence="3" key="1">
    <citation type="submission" date="2021-01" db="EMBL/GenBank/DDBJ databases">
        <authorList>
            <person name="Corre E."/>
            <person name="Pelletier E."/>
            <person name="Niang G."/>
            <person name="Scheremetjew M."/>
            <person name="Finn R."/>
            <person name="Kale V."/>
            <person name="Holt S."/>
            <person name="Cochrane G."/>
            <person name="Meng A."/>
            <person name="Brown T."/>
            <person name="Cohen L."/>
        </authorList>
    </citation>
    <scope>NUCLEOTIDE SEQUENCE</scope>
    <source>
        <strain evidence="3">CCMP3303</strain>
    </source>
</reference>
<proteinExistence type="predicted"/>
<evidence type="ECO:0000256" key="1">
    <source>
        <dbReference type="SAM" id="MobiDB-lite"/>
    </source>
</evidence>
<evidence type="ECO:0000313" key="3">
    <source>
        <dbReference type="EMBL" id="CAD8379888.1"/>
    </source>
</evidence>
<keyword evidence="2" id="KW-0472">Membrane</keyword>
<keyword evidence="2" id="KW-0812">Transmembrane</keyword>